<comment type="similarity">
    <text evidence="2">Belongs to the mitochondrion-specific ribosomal protein mL53 family.</text>
</comment>
<dbReference type="GO" id="GO:0005762">
    <property type="term" value="C:mitochondrial large ribosomal subunit"/>
    <property type="evidence" value="ECO:0007669"/>
    <property type="project" value="TreeGrafter"/>
</dbReference>
<keyword evidence="6" id="KW-0687">Ribonucleoprotein</keyword>
<dbReference type="AlphaFoldDB" id="A0A2S2P2R7"/>
<name>A0A2S2P2R7_SCHGA</name>
<organism evidence="9">
    <name type="scientific">Schizaphis graminum</name>
    <name type="common">Green bug aphid</name>
    <dbReference type="NCBI Taxonomy" id="13262"/>
    <lineage>
        <taxon>Eukaryota</taxon>
        <taxon>Metazoa</taxon>
        <taxon>Ecdysozoa</taxon>
        <taxon>Arthropoda</taxon>
        <taxon>Hexapoda</taxon>
        <taxon>Insecta</taxon>
        <taxon>Pterygota</taxon>
        <taxon>Neoptera</taxon>
        <taxon>Paraneoptera</taxon>
        <taxon>Hemiptera</taxon>
        <taxon>Sternorrhyncha</taxon>
        <taxon>Aphidomorpha</taxon>
        <taxon>Aphidoidea</taxon>
        <taxon>Aphididae</taxon>
        <taxon>Aphidini</taxon>
        <taxon>Schizaphis</taxon>
    </lineage>
</organism>
<dbReference type="Pfam" id="PF10780">
    <property type="entry name" value="MRP_L53"/>
    <property type="match status" value="1"/>
</dbReference>
<keyword evidence="5" id="KW-0496">Mitochondrion</keyword>
<evidence type="ECO:0000256" key="4">
    <source>
        <dbReference type="ARBA" id="ARBA00022980"/>
    </source>
</evidence>
<evidence type="ECO:0000256" key="8">
    <source>
        <dbReference type="ARBA" id="ARBA00042721"/>
    </source>
</evidence>
<comment type="subcellular location">
    <subcellularLocation>
        <location evidence="1">Mitochondrion</location>
    </subcellularLocation>
</comment>
<evidence type="ECO:0000256" key="1">
    <source>
        <dbReference type="ARBA" id="ARBA00004173"/>
    </source>
</evidence>
<evidence type="ECO:0000256" key="2">
    <source>
        <dbReference type="ARBA" id="ARBA00005557"/>
    </source>
</evidence>
<keyword evidence="4 9" id="KW-0689">Ribosomal protein</keyword>
<dbReference type="InterPro" id="IPR019716">
    <property type="entry name" value="Ribosomal_mL53"/>
</dbReference>
<dbReference type="PANTHER" id="PTHR33618">
    <property type="entry name" value="39S RIBOSOMAL PROTEIN L53, MITOCHONDRIAL"/>
    <property type="match status" value="1"/>
</dbReference>
<dbReference type="PANTHER" id="PTHR33618:SF1">
    <property type="entry name" value="LARGE RIBOSOMAL SUBUNIT PROTEIN ML53"/>
    <property type="match status" value="1"/>
</dbReference>
<evidence type="ECO:0000256" key="6">
    <source>
        <dbReference type="ARBA" id="ARBA00023274"/>
    </source>
</evidence>
<reference evidence="9" key="1">
    <citation type="submission" date="2018-04" db="EMBL/GenBank/DDBJ databases">
        <title>Transcriptome of Schizaphis graminum biotype I.</title>
        <authorList>
            <person name="Scully E.D."/>
            <person name="Geib S.M."/>
            <person name="Palmer N.A."/>
            <person name="Koch K."/>
            <person name="Bradshaw J."/>
            <person name="Heng-Moss T."/>
            <person name="Sarath G."/>
        </authorList>
    </citation>
    <scope>NUCLEOTIDE SEQUENCE</scope>
</reference>
<sequence length="137" mass="15377">MSLPFSGSKSKSAGLVSAIRKQTLLLNLKPVKKVLVKFDPFSQNSATARNFMYYLLSPKVIRTNPQCLVRNEVVNDRSESTVDVSLVNGESVLFKCQNLTILEIFQHFNKHITPLAPKEELTEVLVTKTDKKKGGKR</sequence>
<dbReference type="Gene3D" id="3.40.30.10">
    <property type="entry name" value="Glutaredoxin"/>
    <property type="match status" value="1"/>
</dbReference>
<accession>A0A2S2P2R7</accession>
<evidence type="ECO:0000313" key="9">
    <source>
        <dbReference type="EMBL" id="MBY23763.1"/>
    </source>
</evidence>
<dbReference type="InterPro" id="IPR052473">
    <property type="entry name" value="mtLSU_mL53"/>
</dbReference>
<gene>
    <name evidence="9" type="primary">MRPL53</name>
    <name evidence="9" type="ORF">g.104809</name>
</gene>
<protein>
    <recommendedName>
        <fullName evidence="7">Large ribosomal subunit protein mL53</fullName>
    </recommendedName>
    <alternativeName>
        <fullName evidence="8">39S ribosomal protein L53, mitochondrial</fullName>
    </alternativeName>
</protein>
<evidence type="ECO:0000256" key="3">
    <source>
        <dbReference type="ARBA" id="ARBA00022946"/>
    </source>
</evidence>
<proteinExistence type="inferred from homology"/>
<keyword evidence="3" id="KW-0809">Transit peptide</keyword>
<evidence type="ECO:0000256" key="5">
    <source>
        <dbReference type="ARBA" id="ARBA00023128"/>
    </source>
</evidence>
<evidence type="ECO:0000256" key="7">
    <source>
        <dbReference type="ARBA" id="ARBA00035180"/>
    </source>
</evidence>
<dbReference type="EMBL" id="GGMR01011144">
    <property type="protein sequence ID" value="MBY23763.1"/>
    <property type="molecule type" value="Transcribed_RNA"/>
</dbReference>